<evidence type="ECO:0000313" key="1">
    <source>
        <dbReference type="EMBL" id="VDO80783.1"/>
    </source>
</evidence>
<evidence type="ECO:0000313" key="2">
    <source>
        <dbReference type="Proteomes" id="UP000268014"/>
    </source>
</evidence>
<dbReference type="EMBL" id="UZAF01021760">
    <property type="protein sequence ID" value="VDO80783.1"/>
    <property type="molecule type" value="Genomic_DNA"/>
</dbReference>
<protein>
    <submittedName>
        <fullName evidence="1">Uncharacterized protein</fullName>
    </submittedName>
</protein>
<dbReference type="AlphaFoldDB" id="A0A3P7ZRF4"/>
<accession>A0A3P7ZRF4</accession>
<gene>
    <name evidence="1" type="ORF">HPLM_LOCUS19992</name>
</gene>
<sequence length="108" mass="11886">MNDMKTTYSFTDVMRASAKEDFGIQEAFTAVAKRLGYDQKLCGYILHIRLTVLTLGSEEAVVVVVAPRVWNCSREDARMEIGALGLLPVETGSTLDSRAEHNGHKLVA</sequence>
<organism evidence="1 2">
    <name type="scientific">Haemonchus placei</name>
    <name type="common">Barber's pole worm</name>
    <dbReference type="NCBI Taxonomy" id="6290"/>
    <lineage>
        <taxon>Eukaryota</taxon>
        <taxon>Metazoa</taxon>
        <taxon>Ecdysozoa</taxon>
        <taxon>Nematoda</taxon>
        <taxon>Chromadorea</taxon>
        <taxon>Rhabditida</taxon>
        <taxon>Rhabditina</taxon>
        <taxon>Rhabditomorpha</taxon>
        <taxon>Strongyloidea</taxon>
        <taxon>Trichostrongylidae</taxon>
        <taxon>Haemonchus</taxon>
    </lineage>
</organism>
<keyword evidence="2" id="KW-1185">Reference proteome</keyword>
<proteinExistence type="predicted"/>
<dbReference type="Proteomes" id="UP000268014">
    <property type="component" value="Unassembled WGS sequence"/>
</dbReference>
<reference evidence="1 2" key="1">
    <citation type="submission" date="2018-11" db="EMBL/GenBank/DDBJ databases">
        <authorList>
            <consortium name="Pathogen Informatics"/>
        </authorList>
    </citation>
    <scope>NUCLEOTIDE SEQUENCE [LARGE SCALE GENOMIC DNA]</scope>
    <source>
        <strain evidence="1 2">MHpl1</strain>
    </source>
</reference>
<name>A0A3P7ZRF4_HAEPC</name>